<keyword evidence="2" id="KW-1185">Reference proteome</keyword>
<proteinExistence type="predicted"/>
<protein>
    <submittedName>
        <fullName evidence="1">Uncharacterized protein</fullName>
    </submittedName>
</protein>
<dbReference type="EMBL" id="FNKJ01000003">
    <property type="protein sequence ID" value="SDR24123.1"/>
    <property type="molecule type" value="Genomic_DNA"/>
</dbReference>
<dbReference type="Proteomes" id="UP000199570">
    <property type="component" value="Unassembled WGS sequence"/>
</dbReference>
<accession>A0A1H1HFE4</accession>
<organism evidence="1 2">
    <name type="scientific">Pseudomonas moorei</name>
    <dbReference type="NCBI Taxonomy" id="395599"/>
    <lineage>
        <taxon>Bacteria</taxon>
        <taxon>Pseudomonadati</taxon>
        <taxon>Pseudomonadota</taxon>
        <taxon>Gammaproteobacteria</taxon>
        <taxon>Pseudomonadales</taxon>
        <taxon>Pseudomonadaceae</taxon>
        <taxon>Pseudomonas</taxon>
    </lineage>
</organism>
<name>A0A1H1HFE4_9PSED</name>
<gene>
    <name evidence="1" type="ORF">SAMN04490195_4093</name>
</gene>
<evidence type="ECO:0000313" key="2">
    <source>
        <dbReference type="Proteomes" id="UP000199570"/>
    </source>
</evidence>
<evidence type="ECO:0000313" key="1">
    <source>
        <dbReference type="EMBL" id="SDR24123.1"/>
    </source>
</evidence>
<reference evidence="2" key="1">
    <citation type="submission" date="2016-10" db="EMBL/GenBank/DDBJ databases">
        <authorList>
            <person name="Varghese N."/>
            <person name="Submissions S."/>
        </authorList>
    </citation>
    <scope>NUCLEOTIDE SEQUENCE [LARGE SCALE GENOMIC DNA]</scope>
    <source>
        <strain evidence="2">BS3775</strain>
    </source>
</reference>
<dbReference type="AlphaFoldDB" id="A0A1H1HFE4"/>
<sequence length="30" mass="3446">MNDDNNFTKIACLQIATLRKWRVPDARAAL</sequence>